<dbReference type="GO" id="GO:0006396">
    <property type="term" value="P:RNA processing"/>
    <property type="evidence" value="ECO:0007669"/>
    <property type="project" value="InterPro"/>
</dbReference>
<evidence type="ECO:0000259" key="3">
    <source>
        <dbReference type="PROSITE" id="PS50128"/>
    </source>
</evidence>
<evidence type="ECO:0000256" key="1">
    <source>
        <dbReference type="SAM" id="MobiDB-lite"/>
    </source>
</evidence>
<keyword evidence="2" id="KW-0812">Transmembrane</keyword>
<dbReference type="AlphaFoldDB" id="X6PFQ5"/>
<dbReference type="InterPro" id="IPR035967">
    <property type="entry name" value="SWAP/Surp_sf"/>
</dbReference>
<accession>X6PFQ5</accession>
<feature type="region of interest" description="Disordered" evidence="1">
    <location>
        <begin position="375"/>
        <end position="397"/>
    </location>
</feature>
<evidence type="ECO:0000256" key="2">
    <source>
        <dbReference type="SAM" id="Phobius"/>
    </source>
</evidence>
<dbReference type="OrthoDB" id="447637at2759"/>
<feature type="transmembrane region" description="Helical" evidence="2">
    <location>
        <begin position="6"/>
        <end position="27"/>
    </location>
</feature>
<proteinExistence type="predicted"/>
<keyword evidence="2" id="KW-0472">Membrane</keyword>
<dbReference type="EMBL" id="ASPP01000586">
    <property type="protein sequence ID" value="ETO36517.1"/>
    <property type="molecule type" value="Genomic_DNA"/>
</dbReference>
<evidence type="ECO:0000313" key="5">
    <source>
        <dbReference type="Proteomes" id="UP000023152"/>
    </source>
</evidence>
<protein>
    <recommendedName>
        <fullName evidence="3">SURP motif domain-containing protein</fullName>
    </recommendedName>
</protein>
<dbReference type="GO" id="GO:0003723">
    <property type="term" value="F:RNA binding"/>
    <property type="evidence" value="ECO:0007669"/>
    <property type="project" value="InterPro"/>
</dbReference>
<keyword evidence="2" id="KW-1133">Transmembrane helix</keyword>
<dbReference type="Proteomes" id="UP000023152">
    <property type="component" value="Unassembled WGS sequence"/>
</dbReference>
<dbReference type="SUPFAM" id="SSF109905">
    <property type="entry name" value="Surp module (SWAP domain)"/>
    <property type="match status" value="1"/>
</dbReference>
<feature type="region of interest" description="Disordered" evidence="1">
    <location>
        <begin position="120"/>
        <end position="140"/>
    </location>
</feature>
<sequence>MFACLSKQFTLCAILLSPFLFFGIICLRREFSLIVFLFICLCPTQKVESEETRKKTTKPSDTANDTKSALAALAIYNSDDESGPETEATIPSKPPGFSPNSTFKHPTVETTNDFFKPLQDKSKQEEDADTNSDGSFQGERPASHVRYMKRCCYLSIVALIEETAENVVKSGKDYEQVIKTYNQHNKDMAFLDSDNPYHLYYLWKIVKLQIKFKVKLCLSHLAWSDVHPFEQTITKVANRGGPRLGRVRSQVKPINTTNKTGRDRGDPKMVLKRMTRRPHRQANATNLSFPQKATGTISHPAEAGAGATAALAKRDVIAADHDIEMTEVMREMSPKKKILKVIDTKVAVVVGNECDTAVNLHPRHAHPIRTIVTKKSINSKKQNDQKANQGQPHPPDLLLATKANTTAQAVAMEAGFNKKRNVATAENRKIKNKIARLIFICFFNQLRHYLIALFLQ</sequence>
<feature type="compositionally biased region" description="Polar residues" evidence="1">
    <location>
        <begin position="375"/>
        <end position="391"/>
    </location>
</feature>
<feature type="region of interest" description="Disordered" evidence="1">
    <location>
        <begin position="79"/>
        <end position="103"/>
    </location>
</feature>
<organism evidence="4 5">
    <name type="scientific">Reticulomyxa filosa</name>
    <dbReference type="NCBI Taxonomy" id="46433"/>
    <lineage>
        <taxon>Eukaryota</taxon>
        <taxon>Sar</taxon>
        <taxon>Rhizaria</taxon>
        <taxon>Retaria</taxon>
        <taxon>Foraminifera</taxon>
        <taxon>Monothalamids</taxon>
        <taxon>Reticulomyxidae</taxon>
        <taxon>Reticulomyxa</taxon>
    </lineage>
</organism>
<keyword evidence="5" id="KW-1185">Reference proteome</keyword>
<dbReference type="InterPro" id="IPR000061">
    <property type="entry name" value="Surp"/>
</dbReference>
<dbReference type="SMART" id="SM00648">
    <property type="entry name" value="SWAP"/>
    <property type="match status" value="1"/>
</dbReference>
<dbReference type="Pfam" id="PF01805">
    <property type="entry name" value="Surp"/>
    <property type="match status" value="1"/>
</dbReference>
<dbReference type="Gene3D" id="1.10.10.790">
    <property type="entry name" value="Surp module"/>
    <property type="match status" value="1"/>
</dbReference>
<evidence type="ECO:0000313" key="4">
    <source>
        <dbReference type="EMBL" id="ETO36517.1"/>
    </source>
</evidence>
<name>X6PFQ5_RETFI</name>
<reference evidence="4 5" key="1">
    <citation type="journal article" date="2013" name="Curr. Biol.">
        <title>The Genome of the Foraminiferan Reticulomyxa filosa.</title>
        <authorList>
            <person name="Glockner G."/>
            <person name="Hulsmann N."/>
            <person name="Schleicher M."/>
            <person name="Noegel A.A."/>
            <person name="Eichinger L."/>
            <person name="Gallinger C."/>
            <person name="Pawlowski J."/>
            <person name="Sierra R."/>
            <person name="Euteneuer U."/>
            <person name="Pillet L."/>
            <person name="Moustafa A."/>
            <person name="Platzer M."/>
            <person name="Groth M."/>
            <person name="Szafranski K."/>
            <person name="Schliwa M."/>
        </authorList>
    </citation>
    <scope>NUCLEOTIDE SEQUENCE [LARGE SCALE GENOMIC DNA]</scope>
</reference>
<comment type="caution">
    <text evidence="4">The sequence shown here is derived from an EMBL/GenBank/DDBJ whole genome shotgun (WGS) entry which is preliminary data.</text>
</comment>
<dbReference type="PROSITE" id="PS50128">
    <property type="entry name" value="SURP"/>
    <property type="match status" value="1"/>
</dbReference>
<feature type="domain" description="SURP motif" evidence="3">
    <location>
        <begin position="159"/>
        <end position="201"/>
    </location>
</feature>
<gene>
    <name evidence="4" type="ORF">RFI_00540</name>
</gene>